<dbReference type="Gene3D" id="3.40.50.850">
    <property type="entry name" value="Isochorismatase-like"/>
    <property type="match status" value="1"/>
</dbReference>
<keyword evidence="2" id="KW-1185">Reference proteome</keyword>
<dbReference type="AlphaFoldDB" id="A0A7J7K0U1"/>
<sequence length="113" mass="13203">MQEKFRNMISYYPQILQTSARVLQAAKVLEMPIIVTEQYPKALGKTCSELEISELPVFAKTNFNMLQPDVEEYFKSFKDKPMLKIHYVMTLNATQLLINKYAVVCILLEQMYN</sequence>
<dbReference type="PANTHER" id="PTHR14119">
    <property type="entry name" value="HYDROLASE"/>
    <property type="match status" value="1"/>
</dbReference>
<evidence type="ECO:0000313" key="2">
    <source>
        <dbReference type="Proteomes" id="UP000593567"/>
    </source>
</evidence>
<proteinExistence type="predicted"/>
<organism evidence="1 2">
    <name type="scientific">Bugula neritina</name>
    <name type="common">Brown bryozoan</name>
    <name type="synonym">Sertularia neritina</name>
    <dbReference type="NCBI Taxonomy" id="10212"/>
    <lineage>
        <taxon>Eukaryota</taxon>
        <taxon>Metazoa</taxon>
        <taxon>Spiralia</taxon>
        <taxon>Lophotrochozoa</taxon>
        <taxon>Bryozoa</taxon>
        <taxon>Gymnolaemata</taxon>
        <taxon>Cheilostomatida</taxon>
        <taxon>Flustrina</taxon>
        <taxon>Buguloidea</taxon>
        <taxon>Bugulidae</taxon>
        <taxon>Bugula</taxon>
    </lineage>
</organism>
<dbReference type="OrthoDB" id="269496at2759"/>
<dbReference type="SUPFAM" id="SSF52499">
    <property type="entry name" value="Isochorismatase-like hydrolases"/>
    <property type="match status" value="1"/>
</dbReference>
<gene>
    <name evidence="1" type="ORF">EB796_009852</name>
</gene>
<protein>
    <submittedName>
        <fullName evidence="1">ISOC2</fullName>
    </submittedName>
</protein>
<comment type="caution">
    <text evidence="1">The sequence shown here is derived from an EMBL/GenBank/DDBJ whole genome shotgun (WGS) entry which is preliminary data.</text>
</comment>
<dbReference type="EMBL" id="VXIV02001558">
    <property type="protein sequence ID" value="KAF6031847.1"/>
    <property type="molecule type" value="Genomic_DNA"/>
</dbReference>
<dbReference type="InterPro" id="IPR036380">
    <property type="entry name" value="Isochorismatase-like_sf"/>
</dbReference>
<dbReference type="PANTHER" id="PTHR14119:SF3">
    <property type="entry name" value="ISOCHORISMATASE DOMAIN-CONTAINING PROTEIN 2"/>
    <property type="match status" value="1"/>
</dbReference>
<accession>A0A7J7K0U1</accession>
<name>A0A7J7K0U1_BUGNE</name>
<evidence type="ECO:0000313" key="1">
    <source>
        <dbReference type="EMBL" id="KAF6031847.1"/>
    </source>
</evidence>
<dbReference type="Proteomes" id="UP000593567">
    <property type="component" value="Unassembled WGS sequence"/>
</dbReference>
<reference evidence="1" key="1">
    <citation type="submission" date="2020-06" db="EMBL/GenBank/DDBJ databases">
        <title>Draft genome of Bugula neritina, a colonial animal packing powerful symbionts and potential medicines.</title>
        <authorList>
            <person name="Rayko M."/>
        </authorList>
    </citation>
    <scope>NUCLEOTIDE SEQUENCE [LARGE SCALE GENOMIC DNA]</scope>
    <source>
        <strain evidence="1">Kwan_BN1</strain>
    </source>
</reference>
<dbReference type="InterPro" id="IPR050993">
    <property type="entry name" value="Isochorismatase_domain"/>
</dbReference>